<dbReference type="RefSeq" id="XP_040799199.1">
    <property type="nucleotide sequence ID" value="XM_040946477.1"/>
</dbReference>
<name>A0A8G1RKZ8_9EURO</name>
<evidence type="ECO:0000313" key="3">
    <source>
        <dbReference type="Proteomes" id="UP000249789"/>
    </source>
</evidence>
<organism evidence="2 3">
    <name type="scientific">Aspergillus fijiensis CBS 313.89</name>
    <dbReference type="NCBI Taxonomy" id="1448319"/>
    <lineage>
        <taxon>Eukaryota</taxon>
        <taxon>Fungi</taxon>
        <taxon>Dikarya</taxon>
        <taxon>Ascomycota</taxon>
        <taxon>Pezizomycotina</taxon>
        <taxon>Eurotiomycetes</taxon>
        <taxon>Eurotiomycetidae</taxon>
        <taxon>Eurotiales</taxon>
        <taxon>Aspergillaceae</taxon>
        <taxon>Aspergillus</taxon>
    </lineage>
</organism>
<dbReference type="Proteomes" id="UP000249789">
    <property type="component" value="Unassembled WGS sequence"/>
</dbReference>
<feature type="compositionally biased region" description="Low complexity" evidence="1">
    <location>
        <begin position="92"/>
        <end position="104"/>
    </location>
</feature>
<dbReference type="AlphaFoldDB" id="A0A8G1RKZ8"/>
<proteinExistence type="predicted"/>
<dbReference type="GeneID" id="63863810"/>
<evidence type="ECO:0000313" key="2">
    <source>
        <dbReference type="EMBL" id="RAK75189.1"/>
    </source>
</evidence>
<accession>A0A8G1RKZ8</accession>
<feature type="region of interest" description="Disordered" evidence="1">
    <location>
        <begin position="87"/>
        <end position="122"/>
    </location>
</feature>
<reference evidence="2 3" key="1">
    <citation type="submission" date="2018-02" db="EMBL/GenBank/DDBJ databases">
        <title>The genomes of Aspergillus section Nigri reveals drivers in fungal speciation.</title>
        <authorList>
            <consortium name="DOE Joint Genome Institute"/>
            <person name="Vesth T.C."/>
            <person name="Nybo J."/>
            <person name="Theobald S."/>
            <person name="Brandl J."/>
            <person name="Frisvad J.C."/>
            <person name="Nielsen K.F."/>
            <person name="Lyhne E.K."/>
            <person name="Kogle M.E."/>
            <person name="Kuo A."/>
            <person name="Riley R."/>
            <person name="Clum A."/>
            <person name="Nolan M."/>
            <person name="Lipzen A."/>
            <person name="Salamov A."/>
            <person name="Henrissat B."/>
            <person name="Wiebenga A."/>
            <person name="De vries R.P."/>
            <person name="Grigoriev I.V."/>
            <person name="Mortensen U.H."/>
            <person name="Andersen M.R."/>
            <person name="Baker S.E."/>
        </authorList>
    </citation>
    <scope>NUCLEOTIDE SEQUENCE [LARGE SCALE GENOMIC DNA]</scope>
    <source>
        <strain evidence="2 3">CBS 313.89</strain>
    </source>
</reference>
<dbReference type="EMBL" id="KZ824660">
    <property type="protein sequence ID" value="RAK75189.1"/>
    <property type="molecule type" value="Genomic_DNA"/>
</dbReference>
<protein>
    <submittedName>
        <fullName evidence="2">Uncharacterized protein</fullName>
    </submittedName>
</protein>
<gene>
    <name evidence="2" type="ORF">BO72DRAFT_460616</name>
</gene>
<dbReference type="VEuPathDB" id="FungiDB:BO72DRAFT_460616"/>
<evidence type="ECO:0000256" key="1">
    <source>
        <dbReference type="SAM" id="MobiDB-lite"/>
    </source>
</evidence>
<sequence>MASGSLCILGFMPGSFGPDVGTSQPLHQTHVRVMFAAFSRYKPTNVGDAWALWRHGARESPPAPSFPSHLMPAALAALAAAPVAPLPPLPPLVTQDQRLELQQPPQQPPQQPSQPLQKGQSFLGRTVSKIVSKWGNQPAQQGSTEILVI</sequence>
<keyword evidence="3" id="KW-1185">Reference proteome</keyword>